<organism evidence="5 6">
    <name type="scientific">Carex littledalei</name>
    <dbReference type="NCBI Taxonomy" id="544730"/>
    <lineage>
        <taxon>Eukaryota</taxon>
        <taxon>Viridiplantae</taxon>
        <taxon>Streptophyta</taxon>
        <taxon>Embryophyta</taxon>
        <taxon>Tracheophyta</taxon>
        <taxon>Spermatophyta</taxon>
        <taxon>Magnoliopsida</taxon>
        <taxon>Liliopsida</taxon>
        <taxon>Poales</taxon>
        <taxon>Cyperaceae</taxon>
        <taxon>Cyperoideae</taxon>
        <taxon>Cariceae</taxon>
        <taxon>Carex</taxon>
        <taxon>Carex subgen. Euthyceras</taxon>
    </lineage>
</organism>
<reference evidence="5" key="1">
    <citation type="submission" date="2020-01" db="EMBL/GenBank/DDBJ databases">
        <title>Genome sequence of Kobresia littledalei, the first chromosome-level genome in the family Cyperaceae.</title>
        <authorList>
            <person name="Qu G."/>
        </authorList>
    </citation>
    <scope>NUCLEOTIDE SEQUENCE</scope>
    <source>
        <strain evidence="5">C.B.Clarke</strain>
        <tissue evidence="5">Leaf</tissue>
    </source>
</reference>
<dbReference type="InterPro" id="IPR036600">
    <property type="entry name" value="PAH_sf"/>
</dbReference>
<feature type="region of interest" description="Disordered" evidence="4">
    <location>
        <begin position="1"/>
        <end position="23"/>
    </location>
</feature>
<proteinExistence type="predicted"/>
<name>A0A833R3T2_9POAL</name>
<comment type="subcellular location">
    <subcellularLocation>
        <location evidence="1 3">Nucleus</location>
    </subcellularLocation>
</comment>
<evidence type="ECO:0000256" key="3">
    <source>
        <dbReference type="PROSITE-ProRule" id="PRU00810"/>
    </source>
</evidence>
<keyword evidence="6" id="KW-1185">Reference proteome</keyword>
<feature type="compositionally biased region" description="Low complexity" evidence="4">
    <location>
        <begin position="1"/>
        <end position="14"/>
    </location>
</feature>
<evidence type="ECO:0000256" key="1">
    <source>
        <dbReference type="ARBA" id="ARBA00004123"/>
    </source>
</evidence>
<dbReference type="OrthoDB" id="1913924at2759"/>
<dbReference type="AlphaFoldDB" id="A0A833R3T2"/>
<accession>A0A833R3T2</accession>
<dbReference type="Proteomes" id="UP000623129">
    <property type="component" value="Unassembled WGS sequence"/>
</dbReference>
<evidence type="ECO:0000313" key="6">
    <source>
        <dbReference type="Proteomes" id="UP000623129"/>
    </source>
</evidence>
<dbReference type="GO" id="GO:0005634">
    <property type="term" value="C:nucleus"/>
    <property type="evidence" value="ECO:0007669"/>
    <property type="project" value="UniProtKB-SubCell"/>
</dbReference>
<dbReference type="Pfam" id="PF02671">
    <property type="entry name" value="PAH"/>
    <property type="match status" value="2"/>
</dbReference>
<dbReference type="FunFam" id="1.20.1160.11:FF:000001">
    <property type="entry name" value="Paired amphipathic helix protein Sin3"/>
    <property type="match status" value="1"/>
</dbReference>
<evidence type="ECO:0000256" key="2">
    <source>
        <dbReference type="ARBA" id="ARBA00023242"/>
    </source>
</evidence>
<dbReference type="InterPro" id="IPR039774">
    <property type="entry name" value="Sin3-like"/>
</dbReference>
<dbReference type="InterPro" id="IPR003822">
    <property type="entry name" value="PAH"/>
</dbReference>
<dbReference type="PANTHER" id="PTHR12346">
    <property type="entry name" value="SIN3B-RELATED"/>
    <property type="match status" value="1"/>
</dbReference>
<protein>
    <submittedName>
        <fullName evidence="5">Paired amphipathic helix protein Sin3-like 1</fullName>
    </submittedName>
</protein>
<dbReference type="Gene3D" id="1.20.1160.11">
    <property type="entry name" value="Paired amphipathic helix"/>
    <property type="match status" value="3"/>
</dbReference>
<evidence type="ECO:0000313" key="5">
    <source>
        <dbReference type="EMBL" id="KAF3332747.1"/>
    </source>
</evidence>
<dbReference type="EMBL" id="SWLB01000011">
    <property type="protein sequence ID" value="KAF3332747.1"/>
    <property type="molecule type" value="Genomic_DNA"/>
</dbReference>
<dbReference type="SUPFAM" id="SSF47762">
    <property type="entry name" value="PAH2 domain"/>
    <property type="match status" value="3"/>
</dbReference>
<evidence type="ECO:0000256" key="4">
    <source>
        <dbReference type="SAM" id="MobiDB-lite"/>
    </source>
</evidence>
<comment type="caution">
    <text evidence="5">The sequence shown here is derived from an EMBL/GenBank/DDBJ whole genome shotgun (WGS) entry which is preliminary data.</text>
</comment>
<sequence length="326" mass="38286">MANNPGNPVANVGGHAESTSSSVNQRRWPDDVVSFLNLVKKKFENEPEIYRQFFRMMADYKKFRTSAKCLIIEVYVLFKEHEELLEGFNQFLPREYRSCEDFDFEDAIAFVTKIKVRKLFEEHPDLILEYRKYLPPVMPVNASRRLCWGVIRSVQSQPTDMPALGSAAASRSTQIEDALNYLLKLKERFKDHLDTYEEFLSILKDFKNRRTDVDMTIAEVRDLLQGNHDLILGFNIFLPEERRMDKKTLVEYDRATDIINIIKSRLRRELNQIMPFLEVLDGFNVNAMTFEDFYKEVMVSLENHPDLLDELRVPILMAYLSVKPHQ</sequence>
<keyword evidence="2 3" id="KW-0539">Nucleus</keyword>
<gene>
    <name evidence="5" type="ORF">FCM35_KLT02324</name>
</gene>
<dbReference type="GO" id="GO:0003714">
    <property type="term" value="F:transcription corepressor activity"/>
    <property type="evidence" value="ECO:0007669"/>
    <property type="project" value="InterPro"/>
</dbReference>
<dbReference type="PROSITE" id="PS51477">
    <property type="entry name" value="PAH"/>
    <property type="match status" value="3"/>
</dbReference>